<evidence type="ECO:0000313" key="2">
    <source>
        <dbReference type="Proteomes" id="UP000789366"/>
    </source>
</evidence>
<accession>A0ACA9Q4F3</accession>
<gene>
    <name evidence="1" type="ORF">SPELUC_LOCUS13227</name>
</gene>
<comment type="caution">
    <text evidence="1">The sequence shown here is derived from an EMBL/GenBank/DDBJ whole genome shotgun (WGS) entry which is preliminary data.</text>
</comment>
<organism evidence="1 2">
    <name type="scientific">Cetraspora pellucida</name>
    <dbReference type="NCBI Taxonomy" id="1433469"/>
    <lineage>
        <taxon>Eukaryota</taxon>
        <taxon>Fungi</taxon>
        <taxon>Fungi incertae sedis</taxon>
        <taxon>Mucoromycota</taxon>
        <taxon>Glomeromycotina</taxon>
        <taxon>Glomeromycetes</taxon>
        <taxon>Diversisporales</taxon>
        <taxon>Gigasporaceae</taxon>
        <taxon>Cetraspora</taxon>
    </lineage>
</organism>
<keyword evidence="2" id="KW-1185">Reference proteome</keyword>
<proteinExistence type="predicted"/>
<reference evidence="1" key="1">
    <citation type="submission" date="2021-06" db="EMBL/GenBank/DDBJ databases">
        <authorList>
            <person name="Kallberg Y."/>
            <person name="Tangrot J."/>
            <person name="Rosling A."/>
        </authorList>
    </citation>
    <scope>NUCLEOTIDE SEQUENCE</scope>
    <source>
        <strain evidence="1">28 12/20/2015</strain>
    </source>
</reference>
<name>A0ACA9Q4F3_9GLOM</name>
<dbReference type="Proteomes" id="UP000789366">
    <property type="component" value="Unassembled WGS sequence"/>
</dbReference>
<evidence type="ECO:0000313" key="1">
    <source>
        <dbReference type="EMBL" id="CAG8732715.1"/>
    </source>
</evidence>
<sequence>MANEIKFSQRNELSPNSTNQNNNSQQTPPPSPNPETQNQQEEANKAYEESKKQAEKEAQNQKNQDSTPTNTPDQSNPALNQEQKPQNQPTNPENTPIIPPKVIQKNYNNDKDKSTIENNSNSTPEQKEQSKELLRLIIEAELLIKDNQFNGETLSKLISEKEQNTEAYQF</sequence>
<protein>
    <submittedName>
        <fullName evidence="1">12985_t:CDS:1</fullName>
    </submittedName>
</protein>
<dbReference type="EMBL" id="CAJVPW010034098">
    <property type="protein sequence ID" value="CAG8732715.1"/>
    <property type="molecule type" value="Genomic_DNA"/>
</dbReference>